<gene>
    <name evidence="2" type="ORF">A2519_07835</name>
</gene>
<keyword evidence="1" id="KW-1133">Transmembrane helix</keyword>
<dbReference type="SUPFAM" id="SSF48452">
    <property type="entry name" value="TPR-like"/>
    <property type="match status" value="1"/>
</dbReference>
<keyword evidence="1" id="KW-0812">Transmembrane</keyword>
<comment type="caution">
    <text evidence="2">The sequence shown here is derived from an EMBL/GenBank/DDBJ whole genome shotgun (WGS) entry which is preliminary data.</text>
</comment>
<dbReference type="Gene3D" id="1.25.40.10">
    <property type="entry name" value="Tetratricopeptide repeat domain"/>
    <property type="match status" value="1"/>
</dbReference>
<dbReference type="InterPro" id="IPR011990">
    <property type="entry name" value="TPR-like_helical_dom_sf"/>
</dbReference>
<evidence type="ECO:0000313" key="2">
    <source>
        <dbReference type="EMBL" id="OGK00830.1"/>
    </source>
</evidence>
<sequence>MKWKDIILGASASLAVTILGGIAIYYLTKEPDQNKTEKVVFLIEQSASFKGGSQEVTFATIKVKNDGGVGAKNILVSVLFSTAEIKDFALDVNAGIRETSREINPKSIKLTFESLLPNEGFTLNLLLTAPDKPKVFVRSEASLGVEEKPKSTVQTPKDKLRDIFTYLVPFSALLLGLMGISFLVFVKKRGLFEVMSPDKNNAGFLLLHHGFVDDAITVLNSALHSGRYDVFTLSNLALCKSLKGEHEQARQLIRAANFREKVGHAKAVILFNEALVNITGGKKEEGTKILMKAIEKSPTEIRRYCQCSSILDPYRSDPAIYNLIKID</sequence>
<protein>
    <submittedName>
        <fullName evidence="2">Uncharacterized protein</fullName>
    </submittedName>
</protein>
<evidence type="ECO:0000313" key="3">
    <source>
        <dbReference type="Proteomes" id="UP000179243"/>
    </source>
</evidence>
<accession>A0A1F7F2D6</accession>
<feature type="transmembrane region" description="Helical" evidence="1">
    <location>
        <begin position="163"/>
        <end position="186"/>
    </location>
</feature>
<keyword evidence="1" id="KW-0472">Membrane</keyword>
<dbReference type="AlphaFoldDB" id="A0A1F7F2D6"/>
<proteinExistence type="predicted"/>
<dbReference type="Proteomes" id="UP000179243">
    <property type="component" value="Unassembled WGS sequence"/>
</dbReference>
<name>A0A1F7F2D6_UNCRA</name>
<feature type="transmembrane region" description="Helical" evidence="1">
    <location>
        <begin position="6"/>
        <end position="28"/>
    </location>
</feature>
<organism evidence="2 3">
    <name type="scientific">Candidatus Raymondbacteria bacterium RIFOXYD12_FULL_49_13</name>
    <dbReference type="NCBI Taxonomy" id="1817890"/>
    <lineage>
        <taxon>Bacteria</taxon>
        <taxon>Raymondiibacteriota</taxon>
    </lineage>
</organism>
<reference evidence="2 3" key="1">
    <citation type="journal article" date="2016" name="Nat. Commun.">
        <title>Thousands of microbial genomes shed light on interconnected biogeochemical processes in an aquifer system.</title>
        <authorList>
            <person name="Anantharaman K."/>
            <person name="Brown C.T."/>
            <person name="Hug L.A."/>
            <person name="Sharon I."/>
            <person name="Castelle C.J."/>
            <person name="Probst A.J."/>
            <person name="Thomas B.C."/>
            <person name="Singh A."/>
            <person name="Wilkins M.J."/>
            <person name="Karaoz U."/>
            <person name="Brodie E.L."/>
            <person name="Williams K.H."/>
            <person name="Hubbard S.S."/>
            <person name="Banfield J.F."/>
        </authorList>
    </citation>
    <scope>NUCLEOTIDE SEQUENCE [LARGE SCALE GENOMIC DNA]</scope>
</reference>
<evidence type="ECO:0000256" key="1">
    <source>
        <dbReference type="SAM" id="Phobius"/>
    </source>
</evidence>
<dbReference type="EMBL" id="MFYX01000139">
    <property type="protein sequence ID" value="OGK00830.1"/>
    <property type="molecule type" value="Genomic_DNA"/>
</dbReference>